<organism evidence="2 3">
    <name type="scientific">Steroidobacter gossypii</name>
    <dbReference type="NCBI Taxonomy" id="2805490"/>
    <lineage>
        <taxon>Bacteria</taxon>
        <taxon>Pseudomonadati</taxon>
        <taxon>Pseudomonadota</taxon>
        <taxon>Gammaproteobacteria</taxon>
        <taxon>Steroidobacterales</taxon>
        <taxon>Steroidobacteraceae</taxon>
        <taxon>Steroidobacter</taxon>
    </lineage>
</organism>
<dbReference type="PANTHER" id="PTHR30373">
    <property type="entry name" value="UPF0603 PROTEIN YGCG"/>
    <property type="match status" value="1"/>
</dbReference>
<evidence type="ECO:0000259" key="1">
    <source>
        <dbReference type="Pfam" id="PF04536"/>
    </source>
</evidence>
<dbReference type="InterPro" id="IPR007621">
    <property type="entry name" value="TPM_dom"/>
</dbReference>
<keyword evidence="3" id="KW-1185">Reference proteome</keyword>
<name>A0ABS1X2U6_9GAMM</name>
<dbReference type="EMBL" id="JAEVLS010000005">
    <property type="protein sequence ID" value="MBM0107549.1"/>
    <property type="molecule type" value="Genomic_DNA"/>
</dbReference>
<dbReference type="Pfam" id="PF04536">
    <property type="entry name" value="TPM_phosphatase"/>
    <property type="match status" value="1"/>
</dbReference>
<sequence length="163" mass="18287">MNFGRLTRHLFMPQRNLRRAFDEAALAAIAKAITDTEKTHGGEIRIALEASLDPAELFRDVTPRQRALQAFAQLGVWDTELNNGVLIYVLWADHDVEIVADRGLNGRVSSQEWTEVCQRMEQLFRQGQAAEALISGIQATGALIARHFPEGDRNELPDRPVIL</sequence>
<feature type="domain" description="TPM" evidence="1">
    <location>
        <begin position="21"/>
        <end position="142"/>
    </location>
</feature>
<dbReference type="Proteomes" id="UP000661077">
    <property type="component" value="Unassembled WGS sequence"/>
</dbReference>
<evidence type="ECO:0000313" key="2">
    <source>
        <dbReference type="EMBL" id="MBM0107549.1"/>
    </source>
</evidence>
<protein>
    <submittedName>
        <fullName evidence="2">TPM domain-containing protein</fullName>
    </submittedName>
</protein>
<gene>
    <name evidence="2" type="ORF">JM946_22640</name>
</gene>
<accession>A0ABS1X2U6</accession>
<dbReference type="RefSeq" id="WP_203169655.1">
    <property type="nucleotide sequence ID" value="NZ_JAEVLS010000005.1"/>
</dbReference>
<evidence type="ECO:0000313" key="3">
    <source>
        <dbReference type="Proteomes" id="UP000661077"/>
    </source>
</evidence>
<dbReference type="Gene3D" id="3.10.310.50">
    <property type="match status" value="1"/>
</dbReference>
<proteinExistence type="predicted"/>
<dbReference type="PANTHER" id="PTHR30373:SF8">
    <property type="entry name" value="BLL7265 PROTEIN"/>
    <property type="match status" value="1"/>
</dbReference>
<comment type="caution">
    <text evidence="2">The sequence shown here is derived from an EMBL/GenBank/DDBJ whole genome shotgun (WGS) entry which is preliminary data.</text>
</comment>
<reference evidence="2 3" key="1">
    <citation type="journal article" date="2021" name="Int. J. Syst. Evol. Microbiol.">
        <title>Steroidobacter gossypii sp. nov., isolated from soil of cotton cropping field.</title>
        <authorList>
            <person name="Huang R."/>
            <person name="Yang S."/>
            <person name="Zhen C."/>
            <person name="Liu W."/>
        </authorList>
    </citation>
    <scope>NUCLEOTIDE SEQUENCE [LARGE SCALE GENOMIC DNA]</scope>
    <source>
        <strain evidence="2 3">S1-65</strain>
    </source>
</reference>